<dbReference type="GO" id="GO:0006260">
    <property type="term" value="P:DNA replication"/>
    <property type="evidence" value="ECO:0007669"/>
    <property type="project" value="UniProtKB-KW"/>
</dbReference>
<dbReference type="OrthoDB" id="9810648at2"/>
<comment type="catalytic activity">
    <reaction evidence="10">
        <text>8-oxo-dGTP + H2O = 8-oxo-dGMP + diphosphate + H(+)</text>
        <dbReference type="Rhea" id="RHEA:31575"/>
        <dbReference type="ChEBI" id="CHEBI:15377"/>
        <dbReference type="ChEBI" id="CHEBI:15378"/>
        <dbReference type="ChEBI" id="CHEBI:33019"/>
        <dbReference type="ChEBI" id="CHEBI:63224"/>
        <dbReference type="ChEBI" id="CHEBI:77896"/>
        <dbReference type="EC" id="3.6.1.55"/>
    </reaction>
</comment>
<reference evidence="19 20" key="1">
    <citation type="submission" date="2011-05" db="EMBL/GenBank/DDBJ databases">
        <title>Complete sequence of Thioalkalimicrobium cyclicum ALM1.</title>
        <authorList>
            <consortium name="US DOE Joint Genome Institute"/>
            <person name="Lucas S."/>
            <person name="Han J."/>
            <person name="Lapidus A."/>
            <person name="Cheng J.-F."/>
            <person name="Goodwin L."/>
            <person name="Pitluck S."/>
            <person name="Peters L."/>
            <person name="Mikhailova N."/>
            <person name="Davenport K."/>
            <person name="Han C."/>
            <person name="Tapia R."/>
            <person name="Land M."/>
            <person name="Hauser L."/>
            <person name="Kyrpides N."/>
            <person name="Ivanova N."/>
            <person name="Pagani I."/>
            <person name="Kappler U."/>
            <person name="Woyke T."/>
        </authorList>
    </citation>
    <scope>NUCLEOTIDE SEQUENCE [LARGE SCALE GENOMIC DNA]</scope>
    <source>
        <strain evidence="20">DSM 14477 / JCM 11371 / ALM1</strain>
    </source>
</reference>
<dbReference type="GO" id="GO:0044716">
    <property type="term" value="F:8-oxo-GDP phosphatase activity"/>
    <property type="evidence" value="ECO:0007669"/>
    <property type="project" value="TreeGrafter"/>
</dbReference>
<evidence type="ECO:0000256" key="13">
    <source>
        <dbReference type="ARBA" id="ARBA00040794"/>
    </source>
</evidence>
<evidence type="ECO:0000256" key="6">
    <source>
        <dbReference type="ARBA" id="ARBA00022763"/>
    </source>
</evidence>
<evidence type="ECO:0000256" key="3">
    <source>
        <dbReference type="ARBA" id="ARBA00022457"/>
    </source>
</evidence>
<dbReference type="InterPro" id="IPR036206">
    <property type="entry name" value="ThiamineP_synth_sf"/>
</dbReference>
<dbReference type="PANTHER" id="PTHR47707:SF1">
    <property type="entry name" value="NUDIX HYDROLASE FAMILY PROTEIN"/>
    <property type="match status" value="1"/>
</dbReference>
<dbReference type="PRINTS" id="PR00502">
    <property type="entry name" value="NUDIXFAMILY"/>
</dbReference>
<comment type="cofactor">
    <cofactor evidence="1">
        <name>Mg(2+)</name>
        <dbReference type="ChEBI" id="CHEBI:18420"/>
    </cofactor>
</comment>
<keyword evidence="6" id="KW-0227">DNA damage</keyword>
<keyword evidence="3" id="KW-0515">Mutator protein</keyword>
<keyword evidence="20" id="KW-1185">Reference proteome</keyword>
<dbReference type="EMBL" id="CP002776">
    <property type="protein sequence ID" value="AEG30983.1"/>
    <property type="molecule type" value="Genomic_DNA"/>
</dbReference>
<evidence type="ECO:0000256" key="7">
    <source>
        <dbReference type="ARBA" id="ARBA00022801"/>
    </source>
</evidence>
<comment type="catalytic activity">
    <reaction evidence="11">
        <text>8-oxo-GTP + H2O = 8-oxo-GMP + diphosphate + H(+)</text>
        <dbReference type="Rhea" id="RHEA:67616"/>
        <dbReference type="ChEBI" id="CHEBI:15377"/>
        <dbReference type="ChEBI" id="CHEBI:15378"/>
        <dbReference type="ChEBI" id="CHEBI:33019"/>
        <dbReference type="ChEBI" id="CHEBI:143553"/>
        <dbReference type="ChEBI" id="CHEBI:145694"/>
    </reaction>
</comment>
<dbReference type="AlphaFoldDB" id="F6D9M6"/>
<feature type="domain" description="Nudix hydrolase" evidence="18">
    <location>
        <begin position="3"/>
        <end position="133"/>
    </location>
</feature>
<evidence type="ECO:0000256" key="14">
    <source>
        <dbReference type="ARBA" id="ARBA00041592"/>
    </source>
</evidence>
<dbReference type="Pfam" id="PF02581">
    <property type="entry name" value="TMP-TENI"/>
    <property type="match status" value="1"/>
</dbReference>
<dbReference type="InterPro" id="IPR022998">
    <property type="entry name" value="ThiamineP_synth_TenI"/>
</dbReference>
<evidence type="ECO:0000256" key="11">
    <source>
        <dbReference type="ARBA" id="ARBA00036904"/>
    </source>
</evidence>
<dbReference type="Proteomes" id="UP000009232">
    <property type="component" value="Chromosome"/>
</dbReference>
<comment type="similarity">
    <text evidence="2 17">Belongs to the Nudix hydrolase family.</text>
</comment>
<dbReference type="Gene3D" id="3.20.20.70">
    <property type="entry name" value="Aldolase class I"/>
    <property type="match status" value="1"/>
</dbReference>
<dbReference type="InterPro" id="IPR020476">
    <property type="entry name" value="Nudix_hydrolase"/>
</dbReference>
<proteinExistence type="inferred from homology"/>
<keyword evidence="7 17" id="KW-0378">Hydrolase</keyword>
<dbReference type="GO" id="GO:0006281">
    <property type="term" value="P:DNA repair"/>
    <property type="evidence" value="ECO:0007669"/>
    <property type="project" value="UniProtKB-KW"/>
</dbReference>
<dbReference type="STRING" id="717773.Thicy_0207"/>
<dbReference type="GO" id="GO:0044715">
    <property type="term" value="F:8-oxo-dGDP phosphatase activity"/>
    <property type="evidence" value="ECO:0007669"/>
    <property type="project" value="TreeGrafter"/>
</dbReference>
<keyword evidence="4" id="KW-0235">DNA replication</keyword>
<evidence type="ECO:0000256" key="1">
    <source>
        <dbReference type="ARBA" id="ARBA00001946"/>
    </source>
</evidence>
<dbReference type="InterPro" id="IPR015797">
    <property type="entry name" value="NUDIX_hydrolase-like_dom_sf"/>
</dbReference>
<dbReference type="InterPro" id="IPR013785">
    <property type="entry name" value="Aldolase_TIM"/>
</dbReference>
<evidence type="ECO:0000313" key="19">
    <source>
        <dbReference type="EMBL" id="AEG30983.1"/>
    </source>
</evidence>
<dbReference type="PANTHER" id="PTHR47707">
    <property type="entry name" value="8-OXO-DGTP DIPHOSPHATASE"/>
    <property type="match status" value="1"/>
</dbReference>
<evidence type="ECO:0000313" key="20">
    <source>
        <dbReference type="Proteomes" id="UP000009232"/>
    </source>
</evidence>
<dbReference type="GO" id="GO:0009228">
    <property type="term" value="P:thiamine biosynthetic process"/>
    <property type="evidence" value="ECO:0007669"/>
    <property type="project" value="UniProtKB-KW"/>
</dbReference>
<accession>F6D9M6</accession>
<dbReference type="SUPFAM" id="SSF51391">
    <property type="entry name" value="Thiamin phosphate synthase"/>
    <property type="match status" value="1"/>
</dbReference>
<organism evidence="19 20">
    <name type="scientific">Thiomicrospira cyclica (strain DSM 14477 / JCM 11371 / ALM1)</name>
    <name type="common">Thioalkalimicrobium cyclicum</name>
    <dbReference type="NCBI Taxonomy" id="717773"/>
    <lineage>
        <taxon>Bacteria</taxon>
        <taxon>Pseudomonadati</taxon>
        <taxon>Pseudomonadota</taxon>
        <taxon>Gammaproteobacteria</taxon>
        <taxon>Thiotrichales</taxon>
        <taxon>Piscirickettsiaceae</taxon>
        <taxon>Thiomicrospira</taxon>
    </lineage>
</organism>
<keyword evidence="8" id="KW-0460">Magnesium</keyword>
<evidence type="ECO:0000256" key="12">
    <source>
        <dbReference type="ARBA" id="ARBA00038905"/>
    </source>
</evidence>
<dbReference type="CDD" id="cd00564">
    <property type="entry name" value="TMP_TenI"/>
    <property type="match status" value="1"/>
</dbReference>
<dbReference type="PROSITE" id="PS51462">
    <property type="entry name" value="NUDIX"/>
    <property type="match status" value="1"/>
</dbReference>
<protein>
    <recommendedName>
        <fullName evidence="13">8-oxo-dGTP diphosphatase</fullName>
        <ecNumber evidence="12">3.6.1.55</ecNumber>
    </recommendedName>
    <alternativeName>
        <fullName evidence="16">7,8-dihydro-8-oxoguanine-triphosphatase</fullName>
    </alternativeName>
    <alternativeName>
        <fullName evidence="15">Mutator protein MutT</fullName>
    </alternativeName>
    <alternativeName>
        <fullName evidence="14">dGTP pyrophosphohydrolase</fullName>
    </alternativeName>
</protein>
<gene>
    <name evidence="19" type="ordered locus">Thicy_0207</name>
</gene>
<dbReference type="InterPro" id="IPR020084">
    <property type="entry name" value="NUDIX_hydrolase_CS"/>
</dbReference>
<dbReference type="RefSeq" id="WP_013834766.1">
    <property type="nucleotide sequence ID" value="NC_015581.1"/>
</dbReference>
<dbReference type="HOGENOM" id="CLU_076087_0_0_6"/>
<dbReference type="SUPFAM" id="SSF55811">
    <property type="entry name" value="Nudix"/>
    <property type="match status" value="1"/>
</dbReference>
<evidence type="ECO:0000256" key="16">
    <source>
        <dbReference type="ARBA" id="ARBA00042798"/>
    </source>
</evidence>
<dbReference type="KEGG" id="tcy:Thicy_0207"/>
<dbReference type="eggNOG" id="COG0494">
    <property type="taxonomic scope" value="Bacteria"/>
</dbReference>
<dbReference type="Pfam" id="PF00293">
    <property type="entry name" value="NUDIX"/>
    <property type="match status" value="1"/>
</dbReference>
<evidence type="ECO:0000256" key="17">
    <source>
        <dbReference type="RuleBase" id="RU003476"/>
    </source>
</evidence>
<dbReference type="EC" id="3.6.1.55" evidence="12"/>
<dbReference type="Gene3D" id="3.90.79.10">
    <property type="entry name" value="Nucleoside Triphosphate Pyrophosphohydrolase"/>
    <property type="match status" value="1"/>
</dbReference>
<keyword evidence="5" id="KW-0479">Metal-binding</keyword>
<evidence type="ECO:0000259" key="18">
    <source>
        <dbReference type="PROSITE" id="PS51462"/>
    </source>
</evidence>
<sequence length="319" mass="34737">MSGVVPVAVGCLIRNGEVLIGQRLARQSFAGEWEFPGGKLEANETPIEALVREFKEETGLTTSDWQPLISYPWTHQLPNGSVQVQLHVYITEQASGQLSAPEGHLFAWCPLSMLDQRHLLRANKGIVRALQLPSAYMITGGFHDQQDALSRLEEALKQEVKLVQLRAKHLDKQAYIALANEMVKHCHGHGAKLIVNTSVAWFDEMPAVDGLQLASSELAALTHRPIAANKWLGVSTHNAFELAKATELEADFALLSPVKATQTHPDSTPLGWAKFELMTQALPIPVYALGGLSLDDLLQAKATGAQGIAAINGLWPQAI</sequence>
<keyword evidence="9" id="KW-0234">DNA repair</keyword>
<dbReference type="CDD" id="cd03425">
    <property type="entry name" value="NUDIX_MutT_NudA_like"/>
    <property type="match status" value="1"/>
</dbReference>
<dbReference type="GO" id="GO:0008413">
    <property type="term" value="F:8-oxo-7,8-dihydroguanosine triphosphate pyrophosphatase activity"/>
    <property type="evidence" value="ECO:0007669"/>
    <property type="project" value="TreeGrafter"/>
</dbReference>
<evidence type="ECO:0000256" key="8">
    <source>
        <dbReference type="ARBA" id="ARBA00022842"/>
    </source>
</evidence>
<dbReference type="GO" id="GO:0035539">
    <property type="term" value="F:8-oxo-7,8-dihydrodeoxyguanosine triphosphate pyrophosphatase activity"/>
    <property type="evidence" value="ECO:0007669"/>
    <property type="project" value="UniProtKB-EC"/>
</dbReference>
<evidence type="ECO:0000256" key="4">
    <source>
        <dbReference type="ARBA" id="ARBA00022705"/>
    </source>
</evidence>
<dbReference type="eggNOG" id="COG0352">
    <property type="taxonomic scope" value="Bacteria"/>
</dbReference>
<name>F6D9M6_THICA</name>
<dbReference type="InterPro" id="IPR000086">
    <property type="entry name" value="NUDIX_hydrolase_dom"/>
</dbReference>
<dbReference type="PROSITE" id="PS00893">
    <property type="entry name" value="NUDIX_BOX"/>
    <property type="match status" value="1"/>
</dbReference>
<evidence type="ECO:0000256" key="2">
    <source>
        <dbReference type="ARBA" id="ARBA00005582"/>
    </source>
</evidence>
<evidence type="ECO:0000256" key="5">
    <source>
        <dbReference type="ARBA" id="ARBA00022723"/>
    </source>
</evidence>
<dbReference type="InterPro" id="IPR047127">
    <property type="entry name" value="MutT-like"/>
</dbReference>
<evidence type="ECO:0000256" key="15">
    <source>
        <dbReference type="ARBA" id="ARBA00041979"/>
    </source>
</evidence>
<dbReference type="GO" id="GO:0046872">
    <property type="term" value="F:metal ion binding"/>
    <property type="evidence" value="ECO:0007669"/>
    <property type="project" value="UniProtKB-KW"/>
</dbReference>
<dbReference type="NCBIfam" id="NF006530">
    <property type="entry name" value="PRK08999.1"/>
    <property type="match status" value="1"/>
</dbReference>
<evidence type="ECO:0000256" key="10">
    <source>
        <dbReference type="ARBA" id="ARBA00035861"/>
    </source>
</evidence>
<evidence type="ECO:0000256" key="9">
    <source>
        <dbReference type="ARBA" id="ARBA00023204"/>
    </source>
</evidence>